<dbReference type="Pfam" id="PF12770">
    <property type="entry name" value="CHAT"/>
    <property type="match status" value="1"/>
</dbReference>
<name>A0A9W6NLA2_9ACTN</name>
<evidence type="ECO:0000313" key="3">
    <source>
        <dbReference type="Proteomes" id="UP001143480"/>
    </source>
</evidence>
<proteinExistence type="predicted"/>
<dbReference type="RefSeq" id="WP_261958742.1">
    <property type="nucleotide sequence ID" value="NZ_BAAAXA010000001.1"/>
</dbReference>
<keyword evidence="3" id="KW-1185">Reference proteome</keyword>
<dbReference type="AlphaFoldDB" id="A0A9W6NLA2"/>
<accession>A0A9W6NLA2</accession>
<dbReference type="InterPro" id="IPR024983">
    <property type="entry name" value="CHAT_dom"/>
</dbReference>
<gene>
    <name evidence="2" type="ORF">GCM10017581_026820</name>
</gene>
<protein>
    <recommendedName>
        <fullName evidence="1">CHAT domain-containing protein</fullName>
    </recommendedName>
</protein>
<evidence type="ECO:0000259" key="1">
    <source>
        <dbReference type="Pfam" id="PF12770"/>
    </source>
</evidence>
<reference evidence="2" key="1">
    <citation type="journal article" date="2014" name="Int. J. Syst. Evol. Microbiol.">
        <title>Complete genome sequence of Corynebacterium casei LMG S-19264T (=DSM 44701T), isolated from a smear-ripened cheese.</title>
        <authorList>
            <consortium name="US DOE Joint Genome Institute (JGI-PGF)"/>
            <person name="Walter F."/>
            <person name="Albersmeier A."/>
            <person name="Kalinowski J."/>
            <person name="Ruckert C."/>
        </authorList>
    </citation>
    <scope>NUCLEOTIDE SEQUENCE</scope>
    <source>
        <strain evidence="2">VKM Ac-1321</strain>
    </source>
</reference>
<feature type="domain" description="CHAT" evidence="1">
    <location>
        <begin position="540"/>
        <end position="698"/>
    </location>
</feature>
<comment type="caution">
    <text evidence="2">The sequence shown here is derived from an EMBL/GenBank/DDBJ whole genome shotgun (WGS) entry which is preliminary data.</text>
</comment>
<evidence type="ECO:0000313" key="2">
    <source>
        <dbReference type="EMBL" id="GLL00941.1"/>
    </source>
</evidence>
<dbReference type="EMBL" id="BSFP01000012">
    <property type="protein sequence ID" value="GLL00941.1"/>
    <property type="molecule type" value="Genomic_DNA"/>
</dbReference>
<organism evidence="2 3">
    <name type="scientific">Dactylosporangium matsuzakiense</name>
    <dbReference type="NCBI Taxonomy" id="53360"/>
    <lineage>
        <taxon>Bacteria</taxon>
        <taxon>Bacillati</taxon>
        <taxon>Actinomycetota</taxon>
        <taxon>Actinomycetes</taxon>
        <taxon>Micromonosporales</taxon>
        <taxon>Micromonosporaceae</taxon>
        <taxon>Dactylosporangium</taxon>
    </lineage>
</organism>
<sequence length="733" mass="77574">MSESPRDVLSLLAGSGLLDARVREAAAAVLRDLPAEGGPSRVPDPAEAARGRDLARRIVERLDDPAFPDDLTPLRGLDDAALRRLLDRLVERLLDRARPDAALQLAVRRIAAVAEVTGGLAGMPAIGIDVEPRAAGAALSFVAADEVLLTMDRTELPRMLPALARVAPHVGRVDTDVAVRLGPDFRHLAVMRAEARGASRAWEWGPAIVDPQADPQVDGEVLPAAGDDRPRAPRIAHPLLGAPAQVEAAVPFFLEVGLSAADTSAGGTVAPGPLTLPPGDVDVTVSLSLNGFRMLGTVRETVTLHVVEDDPLPVEAVRIMAVDDPAYNASRQIQASFHIGGQLLGVAWRSVEVRPAGTSAPAEPHGLRAAVAPASATTAWTLDADSADAADLYLVVGEANRPDQLAWTVLSPRPGVTLRQPVLGTVGQKLGEFTANAYRNIDRRQADPDALLRDLGRTVAEAIPEPVWGALRAVGAGAAVMLATVDPYVPWELAQVPRDLREPGQDVLGGYARIGRWLTGVGRDQVKVPPARIEAATMAAVSGTYTRDDLPKARAEAEQLRRAYTCTPVDATKQAVAALLDADPAYDIVHFAIHGRFDAFGISDGLLLTDGYLTSSEVGGVERFGGRLVFLNACQLGQANDSLGQSAGMAAAFTGLGVGAVLAPLWKVDDDVAYDIGTGFYQAVFAGQSPAAYLRGQRAIAGRHPSRLAYLFFGHPRLRVTWRGPVNPTEDRQ</sequence>
<dbReference type="Proteomes" id="UP001143480">
    <property type="component" value="Unassembled WGS sequence"/>
</dbReference>
<reference evidence="2" key="2">
    <citation type="submission" date="2023-01" db="EMBL/GenBank/DDBJ databases">
        <authorList>
            <person name="Sun Q."/>
            <person name="Evtushenko L."/>
        </authorList>
    </citation>
    <scope>NUCLEOTIDE SEQUENCE</scope>
    <source>
        <strain evidence="2">VKM Ac-1321</strain>
    </source>
</reference>